<gene>
    <name evidence="1" type="ORF">B4915_04815</name>
</gene>
<comment type="caution">
    <text evidence="1">The sequence shown here is derived from an EMBL/GenBank/DDBJ whole genome shotgun (WGS) entry which is preliminary data.</text>
</comment>
<dbReference type="Proteomes" id="UP000238650">
    <property type="component" value="Unassembled WGS sequence"/>
</dbReference>
<dbReference type="AlphaFoldDB" id="A0A2S9QQA6"/>
<evidence type="ECO:0000313" key="1">
    <source>
        <dbReference type="EMBL" id="PRI11765.1"/>
    </source>
</evidence>
<evidence type="ECO:0008006" key="3">
    <source>
        <dbReference type="Google" id="ProtNLM"/>
    </source>
</evidence>
<evidence type="ECO:0000313" key="2">
    <source>
        <dbReference type="Proteomes" id="UP000238650"/>
    </source>
</evidence>
<keyword evidence="2" id="KW-1185">Reference proteome</keyword>
<protein>
    <recommendedName>
        <fullName evidence="3">DUF4878 domain-containing protein</fullName>
    </recommendedName>
</protein>
<accession>A0A2S9QQA6</accession>
<name>A0A2S9QQA6_9MICO</name>
<dbReference type="EMBL" id="MWZD01000014">
    <property type="protein sequence ID" value="PRI11765.1"/>
    <property type="molecule type" value="Genomic_DNA"/>
</dbReference>
<sequence>MVLLLLIVGGVFFVSSALGRSPAGSASGSDSEQSSAKTPSAAVEEYLQALADGDATTARKLAGGSTSDRLLSDEVLARSNELAPITNISVDEEPSSESDYDAVVSATFDLGDTSVARDFRVYNSYSSGWQLSDAVLSTSLSAFDGLDLQINGVEAGGDRVTFFPGAYEFELGAEAFELDSDDKVFVIADQNDITSLYDVQPTLTEEATQTFRELVRASLEECLASTALTTPCGLDVSSELSDGSIPVADTAKRTLTPEGDAALKSLKPRTDYDNPTLVTSSDYIRISTSIEADKDGQRVSGELMFGGDLLKPYVDFSEDKPTVTWQ</sequence>
<proteinExistence type="predicted"/>
<organism evidence="1 2">
    <name type="scientific">Leucobacter massiliensis</name>
    <dbReference type="NCBI Taxonomy" id="1686285"/>
    <lineage>
        <taxon>Bacteria</taxon>
        <taxon>Bacillati</taxon>
        <taxon>Actinomycetota</taxon>
        <taxon>Actinomycetes</taxon>
        <taxon>Micrococcales</taxon>
        <taxon>Microbacteriaceae</taxon>
        <taxon>Leucobacter</taxon>
    </lineage>
</organism>
<reference evidence="1 2" key="1">
    <citation type="journal article" date="2017" name="New Microbes New Infect">
        <title>Genome sequence of 'Leucobacter massiliensis' sp. nov. isolated from human pharynx after travel to the 2014 Hajj.</title>
        <authorList>
            <person name="Leangapichart T."/>
            <person name="Gautret P."/>
            <person name="Nguyen T.T."/>
            <person name="Armstrong N."/>
            <person name="Rolain J.M."/>
        </authorList>
    </citation>
    <scope>NUCLEOTIDE SEQUENCE [LARGE SCALE GENOMIC DNA]</scope>
    <source>
        <strain evidence="1 2">122RC15</strain>
    </source>
</reference>